<protein>
    <submittedName>
        <fullName evidence="2">Spore coat polysaccharide biosynthesis protein SpsF</fullName>
    </submittedName>
</protein>
<evidence type="ECO:0000259" key="1">
    <source>
        <dbReference type="PROSITE" id="PS51186"/>
    </source>
</evidence>
<dbReference type="Gene3D" id="3.40.630.30">
    <property type="match status" value="1"/>
</dbReference>
<dbReference type="Pfam" id="PF13302">
    <property type="entry name" value="Acetyltransf_3"/>
    <property type="match status" value="1"/>
</dbReference>
<reference evidence="2 3" key="1">
    <citation type="submission" date="2024-06" db="EMBL/GenBank/DDBJ databases">
        <title>Genomic Encyclopedia of Type Strains, Phase IV (KMG-IV): sequencing the most valuable type-strain genomes for metagenomic binning, comparative biology and taxonomic classification.</title>
        <authorList>
            <person name="Goeker M."/>
        </authorList>
    </citation>
    <scope>NUCLEOTIDE SEQUENCE [LARGE SCALE GENOMIC DNA]</scope>
    <source>
        <strain evidence="2 3">DSM 23520</strain>
    </source>
</reference>
<feature type="domain" description="N-acetyltransferase" evidence="1">
    <location>
        <begin position="4"/>
        <end position="150"/>
    </location>
</feature>
<name>A0ABV2KTS3_9BACI</name>
<keyword evidence="3" id="KW-1185">Reference proteome</keyword>
<dbReference type="EMBL" id="JBEPMX010000004">
    <property type="protein sequence ID" value="MET3682979.1"/>
    <property type="molecule type" value="Genomic_DNA"/>
</dbReference>
<dbReference type="CDD" id="cd04301">
    <property type="entry name" value="NAT_SF"/>
    <property type="match status" value="1"/>
</dbReference>
<dbReference type="InterPro" id="IPR000182">
    <property type="entry name" value="GNAT_dom"/>
</dbReference>
<sequence>MEKFHIREANESDCDQLFIWANDESVRQNAFDSNQINYSDHEHWFMTKLYSPNAKLFILTRHNKSIGQVRIDIHEHTGIVDYSIDKSYRGLGYGSQLIRTLETIIQQYDIPIDKIIGRVKYENLASIKAFEKAHFDAKRYDTYIEFQKAI</sequence>
<dbReference type="SUPFAM" id="SSF55729">
    <property type="entry name" value="Acyl-CoA N-acyltransferases (Nat)"/>
    <property type="match status" value="1"/>
</dbReference>
<proteinExistence type="predicted"/>
<dbReference type="PROSITE" id="PS51186">
    <property type="entry name" value="GNAT"/>
    <property type="match status" value="1"/>
</dbReference>
<gene>
    <name evidence="2" type="ORF">ABID56_001069</name>
</gene>
<dbReference type="InterPro" id="IPR016181">
    <property type="entry name" value="Acyl_CoA_acyltransferase"/>
</dbReference>
<dbReference type="PANTHER" id="PTHR43328">
    <property type="entry name" value="ACETYLTRANSFERASE-RELATED"/>
    <property type="match status" value="1"/>
</dbReference>
<dbReference type="Proteomes" id="UP001549167">
    <property type="component" value="Unassembled WGS sequence"/>
</dbReference>
<evidence type="ECO:0000313" key="3">
    <source>
        <dbReference type="Proteomes" id="UP001549167"/>
    </source>
</evidence>
<dbReference type="PANTHER" id="PTHR43328:SF1">
    <property type="entry name" value="N-ACETYLTRANSFERASE DOMAIN-CONTAINING PROTEIN"/>
    <property type="match status" value="1"/>
</dbReference>
<evidence type="ECO:0000313" key="2">
    <source>
        <dbReference type="EMBL" id="MET3682979.1"/>
    </source>
</evidence>
<comment type="caution">
    <text evidence="2">The sequence shown here is derived from an EMBL/GenBank/DDBJ whole genome shotgun (WGS) entry which is preliminary data.</text>
</comment>
<dbReference type="RefSeq" id="WP_354219576.1">
    <property type="nucleotide sequence ID" value="NZ_JBEPMX010000004.1"/>
</dbReference>
<organism evidence="2 3">
    <name type="scientific">Alkalibacillus flavidus</name>
    <dbReference type="NCBI Taxonomy" id="546021"/>
    <lineage>
        <taxon>Bacteria</taxon>
        <taxon>Bacillati</taxon>
        <taxon>Bacillota</taxon>
        <taxon>Bacilli</taxon>
        <taxon>Bacillales</taxon>
        <taxon>Bacillaceae</taxon>
        <taxon>Alkalibacillus</taxon>
    </lineage>
</organism>
<accession>A0ABV2KTS3</accession>